<organism evidence="2 3">
    <name type="scientific">Plenodomus tracheiphilus IPT5</name>
    <dbReference type="NCBI Taxonomy" id="1408161"/>
    <lineage>
        <taxon>Eukaryota</taxon>
        <taxon>Fungi</taxon>
        <taxon>Dikarya</taxon>
        <taxon>Ascomycota</taxon>
        <taxon>Pezizomycotina</taxon>
        <taxon>Dothideomycetes</taxon>
        <taxon>Pleosporomycetidae</taxon>
        <taxon>Pleosporales</taxon>
        <taxon>Pleosporineae</taxon>
        <taxon>Leptosphaeriaceae</taxon>
        <taxon>Plenodomus</taxon>
    </lineage>
</organism>
<dbReference type="Pfam" id="PF01026">
    <property type="entry name" value="TatD_DNase"/>
    <property type="match status" value="1"/>
</dbReference>
<dbReference type="Proteomes" id="UP000799423">
    <property type="component" value="Unassembled WGS sequence"/>
</dbReference>
<dbReference type="Gene3D" id="3.20.20.140">
    <property type="entry name" value="Metal-dependent hydrolases"/>
    <property type="match status" value="1"/>
</dbReference>
<accession>A0A6A7B2D0</accession>
<sequence>MSAEEEVKEEPFPWHLGVYDAHCHPTDRMHTLKTLENMKTRILTVMATRAEDQDLVLTTADKHGIKSSDPSKWTPIERIVPCFGWHPWFAHQMYIPDDETNTSTTDPPKPLTGDAKLTHYQSVLQPSHPNPSPEDLQTLHSLPDPTPFSLFLTQTRAHLASHPYALIGEIGLDRSFRIPTPWSTTSSIWETRNHELTLGGREGRHLTPFRCAPQHQKRIFQLQLRLAGEMGRAVSVHGVQAHGVLLEAMRELWVGYEKKVLSKRERKRRGYDDESVASVSTLEDTNNNNTHTTKQQQTLESNPPPFPPRICLHSYSGPPTHLKQYLHPSIPSQIYISFSTAINLSDALHDPTPPSFEAVVRAVPDHMLLVESDLDRAGDAIDDRLEDMMLDSI</sequence>
<dbReference type="PANTHER" id="PTHR47345:SF1">
    <property type="entry name" value="CUT9-INTERACTING PROTEIN SCN1"/>
    <property type="match status" value="1"/>
</dbReference>
<evidence type="ECO:0000256" key="1">
    <source>
        <dbReference type="SAM" id="MobiDB-lite"/>
    </source>
</evidence>
<dbReference type="SUPFAM" id="SSF51556">
    <property type="entry name" value="Metallo-dependent hydrolases"/>
    <property type="match status" value="1"/>
</dbReference>
<dbReference type="EMBL" id="MU006310">
    <property type="protein sequence ID" value="KAF2849661.1"/>
    <property type="molecule type" value="Genomic_DNA"/>
</dbReference>
<protein>
    <submittedName>
        <fullName evidence="2">Metallo-dependent hydrolase</fullName>
    </submittedName>
</protein>
<dbReference type="InterPro" id="IPR032466">
    <property type="entry name" value="Metal_Hydrolase"/>
</dbReference>
<dbReference type="AlphaFoldDB" id="A0A6A7B2D0"/>
<evidence type="ECO:0000313" key="3">
    <source>
        <dbReference type="Proteomes" id="UP000799423"/>
    </source>
</evidence>
<reference evidence="2" key="1">
    <citation type="submission" date="2020-01" db="EMBL/GenBank/DDBJ databases">
        <authorList>
            <consortium name="DOE Joint Genome Institute"/>
            <person name="Haridas S."/>
            <person name="Albert R."/>
            <person name="Binder M."/>
            <person name="Bloem J."/>
            <person name="Labutti K."/>
            <person name="Salamov A."/>
            <person name="Andreopoulos B."/>
            <person name="Baker S.E."/>
            <person name="Barry K."/>
            <person name="Bills G."/>
            <person name="Bluhm B.H."/>
            <person name="Cannon C."/>
            <person name="Castanera R."/>
            <person name="Culley D.E."/>
            <person name="Daum C."/>
            <person name="Ezra D."/>
            <person name="Gonzalez J.B."/>
            <person name="Henrissat B."/>
            <person name="Kuo A."/>
            <person name="Liang C."/>
            <person name="Lipzen A."/>
            <person name="Lutzoni F."/>
            <person name="Magnuson J."/>
            <person name="Mondo S."/>
            <person name="Nolan M."/>
            <person name="Ohm R."/>
            <person name="Pangilinan J."/>
            <person name="Park H.-J."/>
            <person name="Ramirez L."/>
            <person name="Alfaro M."/>
            <person name="Sun H."/>
            <person name="Tritt A."/>
            <person name="Yoshinaga Y."/>
            <person name="Zwiers L.-H."/>
            <person name="Turgeon B.G."/>
            <person name="Goodwin S.B."/>
            <person name="Spatafora J.W."/>
            <person name="Crous P.W."/>
            <person name="Grigoriev I.V."/>
        </authorList>
    </citation>
    <scope>NUCLEOTIDE SEQUENCE</scope>
    <source>
        <strain evidence="2">IPT5</strain>
    </source>
</reference>
<name>A0A6A7B2D0_9PLEO</name>
<dbReference type="InterPro" id="IPR053044">
    <property type="entry name" value="Metallo-hydrolase/TatD-type"/>
</dbReference>
<dbReference type="GO" id="GO:0016788">
    <property type="term" value="F:hydrolase activity, acting on ester bonds"/>
    <property type="evidence" value="ECO:0007669"/>
    <property type="project" value="InterPro"/>
</dbReference>
<keyword evidence="2" id="KW-0378">Hydrolase</keyword>
<feature type="compositionally biased region" description="Low complexity" evidence="1">
    <location>
        <begin position="285"/>
        <end position="298"/>
    </location>
</feature>
<feature type="region of interest" description="Disordered" evidence="1">
    <location>
        <begin position="264"/>
        <end position="304"/>
    </location>
</feature>
<dbReference type="OrthoDB" id="413993at2759"/>
<keyword evidence="3" id="KW-1185">Reference proteome</keyword>
<evidence type="ECO:0000313" key="2">
    <source>
        <dbReference type="EMBL" id="KAF2849661.1"/>
    </source>
</evidence>
<dbReference type="PANTHER" id="PTHR47345">
    <property type="entry name" value="CUT9-INTERACTING PROTEIN SCN1"/>
    <property type="match status" value="1"/>
</dbReference>
<dbReference type="InterPro" id="IPR001130">
    <property type="entry name" value="TatD-like"/>
</dbReference>
<gene>
    <name evidence="2" type="ORF">T440DRAFT_508500</name>
</gene>
<proteinExistence type="predicted"/>